<evidence type="ECO:0000256" key="1">
    <source>
        <dbReference type="ARBA" id="ARBA00002637"/>
    </source>
</evidence>
<evidence type="ECO:0000256" key="7">
    <source>
        <dbReference type="ARBA" id="ARBA00022704"/>
    </source>
</evidence>
<name>A0A7M4E789_CROPO</name>
<sequence length="145" mass="15616">MSESDLLDALSEGFSCSAATTVQSAPITTSKGGKELDKALDLLSDSLGQREPDPDENKPIVDKVKEKAKSEHTDKLGERDDTIPPEYRALLDSNEQVCRTDTSQLFKPADDSAAIDALSGDFDACSKPPAKLQHSEVGHSLTRDL</sequence>
<dbReference type="Proteomes" id="UP000594220">
    <property type="component" value="Unplaced"/>
</dbReference>
<keyword evidence="7" id="KW-0789">Thiol protease inhibitor</keyword>
<dbReference type="AlphaFoldDB" id="A0A7M4E789"/>
<feature type="region of interest" description="Disordered" evidence="12">
    <location>
        <begin position="43"/>
        <end position="84"/>
    </location>
</feature>
<dbReference type="PANTHER" id="PTHR10077">
    <property type="entry name" value="CALPASTATIN"/>
    <property type="match status" value="1"/>
</dbReference>
<comment type="function">
    <text evidence="1">Specific inhibition of calpain (calcium-dependent cysteine protease). Plays a key role in postmortem tenderization of meat and have been proposed to be involved in muscle protein degradation in living tissue.</text>
</comment>
<dbReference type="GO" id="GO:0005737">
    <property type="term" value="C:cytoplasm"/>
    <property type="evidence" value="ECO:0007669"/>
    <property type="project" value="TreeGrafter"/>
</dbReference>
<keyword evidence="6" id="KW-0646">Protease inhibitor</keyword>
<dbReference type="Pfam" id="PF00748">
    <property type="entry name" value="Calpain_inhib"/>
    <property type="match status" value="1"/>
</dbReference>
<accession>A0A7M4E789</accession>
<dbReference type="Ensembl" id="ENSCPRT00005006416.1">
    <property type="protein sequence ID" value="ENSCPRP00005005469.1"/>
    <property type="gene ID" value="ENSCPRG00005003930.1"/>
</dbReference>
<keyword evidence="14" id="KW-1185">Reference proteome</keyword>
<evidence type="ECO:0000256" key="9">
    <source>
        <dbReference type="ARBA" id="ARBA00022843"/>
    </source>
</evidence>
<reference evidence="13" key="1">
    <citation type="submission" date="2025-08" db="UniProtKB">
        <authorList>
            <consortium name="Ensembl"/>
        </authorList>
    </citation>
    <scope>IDENTIFICATION</scope>
</reference>
<protein>
    <recommendedName>
        <fullName evidence="3">Calpastatin</fullName>
    </recommendedName>
    <alternativeName>
        <fullName evidence="11">Calpain inhibitor</fullName>
    </alternativeName>
</protein>
<keyword evidence="5" id="KW-0597">Phosphoprotein</keyword>
<reference evidence="13" key="2">
    <citation type="submission" date="2025-09" db="UniProtKB">
        <authorList>
            <consortium name="Ensembl"/>
        </authorList>
    </citation>
    <scope>IDENTIFICATION</scope>
</reference>
<dbReference type="OMA" id="FICCSSG"/>
<dbReference type="GeneTree" id="ENSGT00390000002993"/>
<feature type="compositionally biased region" description="Basic and acidic residues" evidence="12">
    <location>
        <begin position="48"/>
        <end position="82"/>
    </location>
</feature>
<keyword evidence="9" id="KW-0832">Ubl conjugation</keyword>
<evidence type="ECO:0000256" key="8">
    <source>
        <dbReference type="ARBA" id="ARBA00022737"/>
    </source>
</evidence>
<evidence type="ECO:0000256" key="11">
    <source>
        <dbReference type="ARBA" id="ARBA00033013"/>
    </source>
</evidence>
<evidence type="ECO:0000256" key="4">
    <source>
        <dbReference type="ARBA" id="ARBA00022499"/>
    </source>
</evidence>
<evidence type="ECO:0000256" key="2">
    <source>
        <dbReference type="ARBA" id="ARBA00009487"/>
    </source>
</evidence>
<evidence type="ECO:0000256" key="10">
    <source>
        <dbReference type="ARBA" id="ARBA00022990"/>
    </source>
</evidence>
<organism evidence="13 14">
    <name type="scientific">Crocodylus porosus</name>
    <name type="common">Saltwater crocodile</name>
    <name type="synonym">Estuarine crocodile</name>
    <dbReference type="NCBI Taxonomy" id="8502"/>
    <lineage>
        <taxon>Eukaryota</taxon>
        <taxon>Metazoa</taxon>
        <taxon>Chordata</taxon>
        <taxon>Craniata</taxon>
        <taxon>Vertebrata</taxon>
        <taxon>Euteleostomi</taxon>
        <taxon>Archelosauria</taxon>
        <taxon>Archosauria</taxon>
        <taxon>Crocodylia</taxon>
        <taxon>Longirostres</taxon>
        <taxon>Crocodylidae</taxon>
        <taxon>Crocodylus</taxon>
    </lineage>
</organism>
<dbReference type="PANTHER" id="PTHR10077:SF0">
    <property type="entry name" value="CALPASTATIN"/>
    <property type="match status" value="1"/>
</dbReference>
<evidence type="ECO:0000256" key="6">
    <source>
        <dbReference type="ARBA" id="ARBA00022690"/>
    </source>
</evidence>
<dbReference type="InterPro" id="IPR026998">
    <property type="entry name" value="Calpastatin"/>
</dbReference>
<evidence type="ECO:0000256" key="3">
    <source>
        <dbReference type="ARBA" id="ARBA00017619"/>
    </source>
</evidence>
<evidence type="ECO:0000313" key="13">
    <source>
        <dbReference type="Ensembl" id="ENSCPRP00005005469.1"/>
    </source>
</evidence>
<comment type="similarity">
    <text evidence="2">Belongs to the protease inhibitor I27 (calpastatin) family.</text>
</comment>
<dbReference type="InterPro" id="IPR001259">
    <property type="entry name" value="Prot_inh_calpain"/>
</dbReference>
<keyword evidence="4" id="KW-1017">Isopeptide bond</keyword>
<dbReference type="GO" id="GO:0010859">
    <property type="term" value="F:calcium-dependent cysteine-type endopeptidase inhibitor activity"/>
    <property type="evidence" value="ECO:0007669"/>
    <property type="project" value="TreeGrafter"/>
</dbReference>
<keyword evidence="8" id="KW-0677">Repeat</keyword>
<evidence type="ECO:0000313" key="14">
    <source>
        <dbReference type="Proteomes" id="UP000594220"/>
    </source>
</evidence>
<proteinExistence type="inferred from homology"/>
<keyword evidence="10" id="KW-0007">Acetylation</keyword>
<evidence type="ECO:0000256" key="12">
    <source>
        <dbReference type="SAM" id="MobiDB-lite"/>
    </source>
</evidence>
<evidence type="ECO:0000256" key="5">
    <source>
        <dbReference type="ARBA" id="ARBA00022553"/>
    </source>
</evidence>